<dbReference type="AlphaFoldDB" id="A0A4R5CUZ0"/>
<dbReference type="Pfam" id="PF07715">
    <property type="entry name" value="Plug"/>
    <property type="match status" value="1"/>
</dbReference>
<feature type="chain" id="PRO_5020443853" evidence="8">
    <location>
        <begin position="34"/>
        <end position="1077"/>
    </location>
</feature>
<evidence type="ECO:0000256" key="3">
    <source>
        <dbReference type="ARBA" id="ARBA00022452"/>
    </source>
</evidence>
<sequence>MVKNNNTNTIFKIKKIVFVQLVLGTFMVSTAYAENSNRGALLEGSTSSTIENTSGVAFEKITGQVVDEQGISLPGVNVFKKGSKTGVSTDLDGNFTINAEKGEVLVFSYLGFLNQEIQIKDKKVLKIVLKSEAQQMSEVVIVGYGSQKKTNLTGSVTQIDAKVLKDRPITRLSQGLQGAVGGLNITSNGGGPNATQSINIRGFTGLGSAGSPLIVIDGIQGGDINSINANDVESVSVIKDAAASAVYGSSAPYGVILIKTKQGKKGQAVSITYNNNFTFDTPIGLPTMLNSLKFAEIYNQSLANGGGNPFFNQDAIDRMTAYQNGTLATETVANSTGDSYKAWGGANANNDWYKIYFKDVSLSQQHNIGVSGASENSNYYVGLGYNKKEGMYRYGEDNYKRYNLRTNLSSNLTDWLTFNFRGAFSQDVYDTPNTYGGKTGGNYMHQIGRKHPNLALYNPDGAISDESDILLMKEGGRNIVTNDKPIFTGEFVTKFTKNWSGTVNYTFDGVFNNETNHTKILYTALPSGTLAEVGGTAPNRFSRYFSKYQKNIINAFTNYDLDLKKHQFKFLGGYVQELTTFSSLFGANNNLYSDKIPSISTSYGTTPSVSDNAYKLAIQGYFGRINYSYDDKYLLEITGRYDGSSRFLKDVRWKAYPGVSVGWNVNKENFWKDGIADVVNTLKFRASYGSLGAQDPNLLGNYPFYPSLGTVSPTSSNWFFGANREPYVNTPGLVDPTLTWVTATTRNFGIDASFLNRRLTAIFDMYTRKMDDYIGPAQQLPGVLGINAPQTNSTALETKGFELTLAWNDHIGDFKYGVRGVLSDYKGRVTKYPNPNKLLNTWYEGQEMGEIWGFVTDRYFTEADDLANVKQFNLSNWSAGDIKYVDLNGDGNIDWGNSTVDNPGDRKVIGNSTPRYSYSLFMDGSWKGFDYSIFIQGVGKRDYYTTSNMYFGIVGSEWQSSLFTEHLDRWSPENPNGFFPKSYIGGGNNWKNTEAQTKYLINAAYLRIKNVQVGYTLPNTISNQVKVQKLRFYISVDNLGTFTKMNDHSVLDPENTFSDAKNYPLQRSFSLGANITL</sequence>
<dbReference type="InterPro" id="IPR008969">
    <property type="entry name" value="CarboxyPept-like_regulatory"/>
</dbReference>
<dbReference type="InterPro" id="IPR039426">
    <property type="entry name" value="TonB-dep_rcpt-like"/>
</dbReference>
<evidence type="ECO:0000313" key="11">
    <source>
        <dbReference type="Proteomes" id="UP000294597"/>
    </source>
</evidence>
<dbReference type="EMBL" id="SMFO01000008">
    <property type="protein sequence ID" value="TDE03250.1"/>
    <property type="molecule type" value="Genomic_DNA"/>
</dbReference>
<organism evidence="10 11">
    <name type="scientific">Flavobacterium hiemivividum</name>
    <dbReference type="NCBI Taxonomy" id="2541734"/>
    <lineage>
        <taxon>Bacteria</taxon>
        <taxon>Pseudomonadati</taxon>
        <taxon>Bacteroidota</taxon>
        <taxon>Flavobacteriia</taxon>
        <taxon>Flavobacteriales</taxon>
        <taxon>Flavobacteriaceae</taxon>
        <taxon>Flavobacterium</taxon>
    </lineage>
</organism>
<keyword evidence="11" id="KW-1185">Reference proteome</keyword>
<keyword evidence="4 7" id="KW-0812">Transmembrane</keyword>
<feature type="domain" description="TonB-dependent receptor plug" evidence="9">
    <location>
        <begin position="149"/>
        <end position="255"/>
    </location>
</feature>
<accession>A0A4R5CUZ0</accession>
<dbReference type="SUPFAM" id="SSF49464">
    <property type="entry name" value="Carboxypeptidase regulatory domain-like"/>
    <property type="match status" value="1"/>
</dbReference>
<evidence type="ECO:0000256" key="6">
    <source>
        <dbReference type="ARBA" id="ARBA00023237"/>
    </source>
</evidence>
<dbReference type="Gene3D" id="2.170.130.10">
    <property type="entry name" value="TonB-dependent receptor, plug domain"/>
    <property type="match status" value="1"/>
</dbReference>
<evidence type="ECO:0000256" key="8">
    <source>
        <dbReference type="SAM" id="SignalP"/>
    </source>
</evidence>
<dbReference type="SUPFAM" id="SSF56935">
    <property type="entry name" value="Porins"/>
    <property type="match status" value="1"/>
</dbReference>
<dbReference type="NCBIfam" id="TIGR04057">
    <property type="entry name" value="SusC_RagA_signa"/>
    <property type="match status" value="1"/>
</dbReference>
<dbReference type="Pfam" id="PF13715">
    <property type="entry name" value="CarbopepD_reg_2"/>
    <property type="match status" value="1"/>
</dbReference>
<comment type="similarity">
    <text evidence="7">Belongs to the TonB-dependent receptor family.</text>
</comment>
<dbReference type="InterPro" id="IPR037066">
    <property type="entry name" value="Plug_dom_sf"/>
</dbReference>
<keyword evidence="5 7" id="KW-0472">Membrane</keyword>
<dbReference type="RefSeq" id="WP_132111658.1">
    <property type="nucleotide sequence ID" value="NZ_SMFO01000008.1"/>
</dbReference>
<dbReference type="NCBIfam" id="TIGR04056">
    <property type="entry name" value="OMP_RagA_SusC"/>
    <property type="match status" value="1"/>
</dbReference>
<evidence type="ECO:0000313" key="10">
    <source>
        <dbReference type="EMBL" id="TDE03250.1"/>
    </source>
</evidence>
<name>A0A4R5CUZ0_9FLAO</name>
<comment type="caution">
    <text evidence="10">The sequence shown here is derived from an EMBL/GenBank/DDBJ whole genome shotgun (WGS) entry which is preliminary data.</text>
</comment>
<evidence type="ECO:0000256" key="1">
    <source>
        <dbReference type="ARBA" id="ARBA00004571"/>
    </source>
</evidence>
<dbReference type="InterPro" id="IPR012910">
    <property type="entry name" value="Plug_dom"/>
</dbReference>
<feature type="signal peptide" evidence="8">
    <location>
        <begin position="1"/>
        <end position="33"/>
    </location>
</feature>
<keyword evidence="3 7" id="KW-1134">Transmembrane beta strand</keyword>
<proteinExistence type="inferred from homology"/>
<dbReference type="InterPro" id="IPR023997">
    <property type="entry name" value="TonB-dep_OMP_SusC/RagA_CS"/>
</dbReference>
<evidence type="ECO:0000259" key="9">
    <source>
        <dbReference type="Pfam" id="PF07715"/>
    </source>
</evidence>
<keyword evidence="8" id="KW-0732">Signal</keyword>
<comment type="subcellular location">
    <subcellularLocation>
        <location evidence="1 7">Cell outer membrane</location>
        <topology evidence="1 7">Multi-pass membrane protein</topology>
    </subcellularLocation>
</comment>
<dbReference type="InterPro" id="IPR036942">
    <property type="entry name" value="Beta-barrel_TonB_sf"/>
</dbReference>
<protein>
    <submittedName>
        <fullName evidence="10">TonB-dependent receptor</fullName>
    </submittedName>
</protein>
<reference evidence="10 11" key="1">
    <citation type="submission" date="2019-03" db="EMBL/GenBank/DDBJ databases">
        <title>Flavobacterium TSA-D2 sp. nov., isolated from arctic soil.</title>
        <authorList>
            <person name="Chaudhary D.K."/>
        </authorList>
    </citation>
    <scope>NUCLEOTIDE SEQUENCE [LARGE SCALE GENOMIC DNA]</scope>
    <source>
        <strain evidence="10 11">TSA-D2</strain>
    </source>
</reference>
<keyword evidence="2 7" id="KW-0813">Transport</keyword>
<keyword evidence="6 7" id="KW-0998">Cell outer membrane</keyword>
<dbReference type="PROSITE" id="PS52016">
    <property type="entry name" value="TONB_DEPENDENT_REC_3"/>
    <property type="match status" value="1"/>
</dbReference>
<evidence type="ECO:0000256" key="5">
    <source>
        <dbReference type="ARBA" id="ARBA00023136"/>
    </source>
</evidence>
<evidence type="ECO:0000256" key="7">
    <source>
        <dbReference type="PROSITE-ProRule" id="PRU01360"/>
    </source>
</evidence>
<gene>
    <name evidence="10" type="ORF">E0F98_11700</name>
</gene>
<dbReference type="Gene3D" id="2.40.170.20">
    <property type="entry name" value="TonB-dependent receptor, beta-barrel domain"/>
    <property type="match status" value="1"/>
</dbReference>
<evidence type="ECO:0000256" key="4">
    <source>
        <dbReference type="ARBA" id="ARBA00022692"/>
    </source>
</evidence>
<evidence type="ECO:0000256" key="2">
    <source>
        <dbReference type="ARBA" id="ARBA00022448"/>
    </source>
</evidence>
<dbReference type="GO" id="GO:0009279">
    <property type="term" value="C:cell outer membrane"/>
    <property type="evidence" value="ECO:0007669"/>
    <property type="project" value="UniProtKB-SubCell"/>
</dbReference>
<dbReference type="Proteomes" id="UP000294597">
    <property type="component" value="Unassembled WGS sequence"/>
</dbReference>
<dbReference type="InterPro" id="IPR023996">
    <property type="entry name" value="TonB-dep_OMP_SusC/RagA"/>
</dbReference>
<keyword evidence="10" id="KW-0675">Receptor</keyword>